<dbReference type="eggNOG" id="COG0251">
    <property type="taxonomic scope" value="Bacteria"/>
</dbReference>
<dbReference type="Pfam" id="PF01042">
    <property type="entry name" value="Ribonuc_L-PSP"/>
    <property type="match status" value="1"/>
</dbReference>
<sequence length="134" mass="15302">MNSDKNKKIVRLNPGNISEPVGKYSHVTIIPKNSTLYTFSGQIGTDNYGVIPDSMNEQVYNTFRNIEQILKSQNLTSDDVIKVNIWATEEIDWDFLDARWENLFGTIYPSMTIAYVKALGLPELKIEVEIWASK</sequence>
<dbReference type="OrthoDB" id="9795206at2"/>
<evidence type="ECO:0000313" key="2">
    <source>
        <dbReference type="Proteomes" id="UP000006420"/>
    </source>
</evidence>
<name>F8X4A7_9BACT</name>
<keyword evidence="2" id="KW-1185">Reference proteome</keyword>
<dbReference type="Gene3D" id="3.30.1330.40">
    <property type="entry name" value="RutC-like"/>
    <property type="match status" value="1"/>
</dbReference>
<comment type="caution">
    <text evidence="1">The sequence shown here is derived from an EMBL/GenBank/DDBJ whole genome shotgun (WGS) entry which is preliminary data.</text>
</comment>
<dbReference type="PANTHER" id="PTHR43857:SF1">
    <property type="entry name" value="YJGH FAMILY PROTEIN"/>
    <property type="match status" value="1"/>
</dbReference>
<accession>F8X4A7</accession>
<organism evidence="1 2">
    <name type="scientific">Dysgonomonas mossii DSM 22836</name>
    <dbReference type="NCBI Taxonomy" id="742767"/>
    <lineage>
        <taxon>Bacteria</taxon>
        <taxon>Pseudomonadati</taxon>
        <taxon>Bacteroidota</taxon>
        <taxon>Bacteroidia</taxon>
        <taxon>Bacteroidales</taxon>
        <taxon>Dysgonomonadaceae</taxon>
        <taxon>Dysgonomonas</taxon>
    </lineage>
</organism>
<reference evidence="1 2" key="1">
    <citation type="submission" date="2011-04" db="EMBL/GenBank/DDBJ databases">
        <title>The Genome Sequence of Dysgonomonas mossii DSM 22836.</title>
        <authorList>
            <consortium name="The Broad Institute Genome Sequencing Platform"/>
            <person name="Earl A."/>
            <person name="Ward D."/>
            <person name="Feldgarden M."/>
            <person name="Gevers D."/>
            <person name="Pudlo N."/>
            <person name="Martens E."/>
            <person name="Allen-Vercoe E."/>
            <person name="Young S.K."/>
            <person name="Zeng Q."/>
            <person name="Gargeya S."/>
            <person name="Fitzgerald M."/>
            <person name="Haas B."/>
            <person name="Abouelleil A."/>
            <person name="Alvarado L."/>
            <person name="Arachchi H.M."/>
            <person name="Berlin A."/>
            <person name="Brown A."/>
            <person name="Chapman S.B."/>
            <person name="Chen Z."/>
            <person name="Dunbar C."/>
            <person name="Freedman E."/>
            <person name="Gearin G."/>
            <person name="Gellesch M."/>
            <person name="Goldberg J."/>
            <person name="Griggs A."/>
            <person name="Gujja S."/>
            <person name="Heiman D."/>
            <person name="Howarth C."/>
            <person name="Larson L."/>
            <person name="Lui A."/>
            <person name="MacDonald P.J.P."/>
            <person name="Mehta T."/>
            <person name="Montmayeur A."/>
            <person name="Murphy C."/>
            <person name="Neiman D."/>
            <person name="Pearson M."/>
            <person name="Priest M."/>
            <person name="Roberts A."/>
            <person name="Saif S."/>
            <person name="Shea T."/>
            <person name="Shenoy N."/>
            <person name="Sisk P."/>
            <person name="Stolte C."/>
            <person name="Sykes S."/>
            <person name="Yandava C."/>
            <person name="Wortman J."/>
            <person name="Nusbaum C."/>
            <person name="Birren B."/>
        </authorList>
    </citation>
    <scope>NUCLEOTIDE SEQUENCE [LARGE SCALE GENOMIC DNA]</scope>
    <source>
        <strain evidence="1 2">DSM 22836</strain>
    </source>
</reference>
<dbReference type="CDD" id="cd00448">
    <property type="entry name" value="YjgF_YER057c_UK114_family"/>
    <property type="match status" value="1"/>
</dbReference>
<dbReference type="InterPro" id="IPR006175">
    <property type="entry name" value="YjgF/YER057c/UK114"/>
</dbReference>
<dbReference type="EMBL" id="ADLW01000018">
    <property type="protein sequence ID" value="EGK05153.1"/>
    <property type="molecule type" value="Genomic_DNA"/>
</dbReference>
<dbReference type="PANTHER" id="PTHR43857">
    <property type="entry name" value="BLR7761 PROTEIN"/>
    <property type="match status" value="1"/>
</dbReference>
<dbReference type="Proteomes" id="UP000006420">
    <property type="component" value="Unassembled WGS sequence"/>
</dbReference>
<gene>
    <name evidence="1" type="ORF">HMPREF9456_03066</name>
</gene>
<dbReference type="GeneID" id="78083667"/>
<dbReference type="AlphaFoldDB" id="F8X4A7"/>
<dbReference type="InterPro" id="IPR035959">
    <property type="entry name" value="RutC-like_sf"/>
</dbReference>
<dbReference type="RefSeq" id="WP_006844430.1">
    <property type="nucleotide sequence ID" value="NZ_AQWJ01000007.1"/>
</dbReference>
<evidence type="ECO:0000313" key="1">
    <source>
        <dbReference type="EMBL" id="EGK05153.1"/>
    </source>
</evidence>
<protein>
    <submittedName>
        <fullName evidence="1">Uncharacterized protein</fullName>
    </submittedName>
</protein>
<proteinExistence type="predicted"/>
<dbReference type="SUPFAM" id="SSF55298">
    <property type="entry name" value="YjgF-like"/>
    <property type="match status" value="1"/>
</dbReference>
<dbReference type="HOGENOM" id="CLU_100715_4_4_10"/>
<dbReference type="STRING" id="742767.HMPREF9456_03066"/>